<dbReference type="AlphaFoldDB" id="A0A8S9YEU8"/>
<reference evidence="1" key="1">
    <citation type="submission" date="2019-07" db="EMBL/GenBank/DDBJ databases">
        <title>Annotation for the trematode Paragonimus miyazaki's.</title>
        <authorList>
            <person name="Choi Y.-J."/>
        </authorList>
    </citation>
    <scope>NUCLEOTIDE SEQUENCE</scope>
    <source>
        <strain evidence="1">Japan</strain>
    </source>
</reference>
<dbReference type="Proteomes" id="UP000822476">
    <property type="component" value="Unassembled WGS sequence"/>
</dbReference>
<evidence type="ECO:0000313" key="2">
    <source>
        <dbReference type="Proteomes" id="UP000822476"/>
    </source>
</evidence>
<accession>A0A8S9YEU8</accession>
<comment type="caution">
    <text evidence="1">The sequence shown here is derived from an EMBL/GenBank/DDBJ whole genome shotgun (WGS) entry which is preliminary data.</text>
</comment>
<dbReference type="EMBL" id="JTDE01007550">
    <property type="protein sequence ID" value="KAF7238410.1"/>
    <property type="molecule type" value="Genomic_DNA"/>
</dbReference>
<gene>
    <name evidence="1" type="ORF">EG68_10690</name>
</gene>
<organism evidence="1 2">
    <name type="scientific">Paragonimus skrjabini miyazakii</name>
    <dbReference type="NCBI Taxonomy" id="59628"/>
    <lineage>
        <taxon>Eukaryota</taxon>
        <taxon>Metazoa</taxon>
        <taxon>Spiralia</taxon>
        <taxon>Lophotrochozoa</taxon>
        <taxon>Platyhelminthes</taxon>
        <taxon>Trematoda</taxon>
        <taxon>Digenea</taxon>
        <taxon>Plagiorchiida</taxon>
        <taxon>Troglotremata</taxon>
        <taxon>Troglotrematidae</taxon>
        <taxon>Paragonimus</taxon>
    </lineage>
</organism>
<name>A0A8S9YEU8_9TREM</name>
<keyword evidence="2" id="KW-1185">Reference proteome</keyword>
<protein>
    <submittedName>
        <fullName evidence="1">Uncharacterized protein</fullName>
    </submittedName>
</protein>
<evidence type="ECO:0000313" key="1">
    <source>
        <dbReference type="EMBL" id="KAF7238410.1"/>
    </source>
</evidence>
<proteinExistence type="predicted"/>
<sequence length="104" mass="11491">MCDKNPYIAAVNTAYQQTVQPKVRLFPAMAVSTHIAHFCDQLPTSSSSIPSTNLSHSAIPVCHQRMVLSLPKTACAKPSTRACGKRLRHQFSHPFPGRILYELS</sequence>